<dbReference type="Proteomes" id="UP000694542">
    <property type="component" value="Chromosome 5"/>
</dbReference>
<proteinExistence type="predicted"/>
<feature type="compositionally biased region" description="Gly residues" evidence="15">
    <location>
        <begin position="299"/>
        <end position="322"/>
    </location>
</feature>
<keyword evidence="9" id="KW-1015">Disulfide bond</keyword>
<dbReference type="FunFam" id="4.10.1290.10:FF:000001">
    <property type="entry name" value="Tumor necrosis factor receptor superfamily member 13B"/>
    <property type="match status" value="1"/>
</dbReference>
<evidence type="ECO:0000256" key="14">
    <source>
        <dbReference type="ARBA" id="ARBA00081450"/>
    </source>
</evidence>
<evidence type="ECO:0000256" key="9">
    <source>
        <dbReference type="ARBA" id="ARBA00023157"/>
    </source>
</evidence>
<keyword evidence="8 16" id="KW-0472">Membrane</keyword>
<evidence type="ECO:0000256" key="5">
    <source>
        <dbReference type="ARBA" id="ARBA00022968"/>
    </source>
</evidence>
<keyword evidence="7" id="KW-1064">Adaptive immunity</keyword>
<feature type="transmembrane region" description="Helical" evidence="16">
    <location>
        <begin position="157"/>
        <end position="181"/>
    </location>
</feature>
<evidence type="ECO:0000256" key="11">
    <source>
        <dbReference type="ARBA" id="ARBA00058588"/>
    </source>
</evidence>
<sequence>MRGLGQSRRGSRTRTGQEEWTPQGLRMGMAMEPCPEEQYWDPLLNMCLSCKPICSHQIPRTCAAFCKSLSCRKEEGSYYDQLLRNCISCASICGRHPKQCTYFCENKFRSHVNLPPELRRQRPGEAETRSDNLGRYQGTEHRGSEAGLKLSTEQLALVYSTLGLCLCAIICCFILAVACFLKRRGDQFSCQPSPAPCRTQAKSSKDHWMEAGSATGASPPEPVETCSFCFPERRQPTQESAGAPGTPDTAPSGRRGLLGLSAPARPARAARTAASRSCAPPPRREAPLPDDAGRVSLGDGWGGGGRGGEGGEGGEGRGGLRQGEGREMRREAGNRSVTVFIPRVHCRSPPLHTCSEVILACRTQPPGALP</sequence>
<dbReference type="GO" id="GO:0005886">
    <property type="term" value="C:plasma membrane"/>
    <property type="evidence" value="ECO:0007669"/>
    <property type="project" value="InterPro"/>
</dbReference>
<feature type="region of interest" description="Disordered" evidence="15">
    <location>
        <begin position="1"/>
        <end position="22"/>
    </location>
</feature>
<name>A0A8C0Q0K6_CANLF</name>
<dbReference type="CDD" id="cd13415">
    <property type="entry name" value="TNFRSF13B"/>
    <property type="match status" value="1"/>
</dbReference>
<evidence type="ECO:0000256" key="3">
    <source>
        <dbReference type="ARBA" id="ARBA00022737"/>
    </source>
</evidence>
<feature type="domain" description="TACI cysteine-rich" evidence="17">
    <location>
        <begin position="38"/>
        <end position="67"/>
    </location>
</feature>
<dbReference type="InterPro" id="IPR015384">
    <property type="entry name" value="TACI_Cys-rich-dom"/>
</dbReference>
<comment type="function">
    <text evidence="11">Receptor for TNFSF13/APRIL and TNFSF13B/TALL1/BAFF/BLYS that binds both ligands with similar high affinity. Mediates calcineurin-dependent activation of NF-AT, as well as activation of NF-kappa-B and AP-1. Involved in the stimulation of B- and T-cell function and the regulation of humoral immunity.</text>
</comment>
<dbReference type="FunFam" id="4.10.1290.10:FF:000002">
    <property type="entry name" value="Tumor necrosis factor receptor superfamily member 13B"/>
    <property type="match status" value="1"/>
</dbReference>
<evidence type="ECO:0000256" key="16">
    <source>
        <dbReference type="SAM" id="Phobius"/>
    </source>
</evidence>
<accession>A0A8C0Q0K6</accession>
<dbReference type="SUPFAM" id="SSF57586">
    <property type="entry name" value="TNF receptor-like"/>
    <property type="match status" value="2"/>
</dbReference>
<evidence type="ECO:0000256" key="12">
    <source>
        <dbReference type="ARBA" id="ARBA00063663"/>
    </source>
</evidence>
<keyword evidence="10" id="KW-0675">Receptor</keyword>
<evidence type="ECO:0000256" key="2">
    <source>
        <dbReference type="ARBA" id="ARBA00022692"/>
    </source>
</evidence>
<feature type="domain" description="TACI cysteine-rich" evidence="17">
    <location>
        <begin position="69"/>
        <end position="107"/>
    </location>
</feature>
<evidence type="ECO:0000313" key="19">
    <source>
        <dbReference type="Proteomes" id="UP000694542"/>
    </source>
</evidence>
<dbReference type="Ensembl" id="ENSCAFT00040007665.1">
    <property type="protein sequence ID" value="ENSCAFP00040006692.1"/>
    <property type="gene ID" value="ENSCAFG00040004008.1"/>
</dbReference>
<feature type="compositionally biased region" description="Basic and acidic residues" evidence="15">
    <location>
        <begin position="282"/>
        <end position="293"/>
    </location>
</feature>
<evidence type="ECO:0000256" key="10">
    <source>
        <dbReference type="ARBA" id="ARBA00023170"/>
    </source>
</evidence>
<keyword evidence="6 16" id="KW-1133">Transmembrane helix</keyword>
<evidence type="ECO:0000256" key="15">
    <source>
        <dbReference type="SAM" id="MobiDB-lite"/>
    </source>
</evidence>
<evidence type="ECO:0000256" key="13">
    <source>
        <dbReference type="ARBA" id="ARBA00070540"/>
    </source>
</evidence>
<comment type="subcellular location">
    <subcellularLocation>
        <location evidence="1">Membrane</location>
        <topology evidence="1">Single-pass type III membrane protein</topology>
    </subcellularLocation>
</comment>
<dbReference type="Pfam" id="PF09305">
    <property type="entry name" value="TACI-CRD2"/>
    <property type="match status" value="2"/>
</dbReference>
<feature type="compositionally biased region" description="Low complexity" evidence="15">
    <location>
        <begin position="261"/>
        <end position="278"/>
    </location>
</feature>
<evidence type="ECO:0000256" key="7">
    <source>
        <dbReference type="ARBA" id="ARBA00023130"/>
    </source>
</evidence>
<evidence type="ECO:0000256" key="1">
    <source>
        <dbReference type="ARBA" id="ARBA00004183"/>
    </source>
</evidence>
<reference evidence="18" key="1">
    <citation type="submission" date="2018-10" db="EMBL/GenBank/DDBJ databases">
        <title>De novo assembly of a Great Dane genome.</title>
        <authorList>
            <person name="Kidd J.M."/>
            <person name="Pendleton A.L."/>
            <person name="Shen F."/>
            <person name="Emery S."/>
        </authorList>
    </citation>
    <scope>NUCLEOTIDE SEQUENCE [LARGE SCALE GENOMIC DNA]</scope>
    <source>
        <strain evidence="18">Great Dane</strain>
    </source>
</reference>
<feature type="region of interest" description="Disordered" evidence="15">
    <location>
        <begin position="187"/>
        <end position="331"/>
    </location>
</feature>
<evidence type="ECO:0000256" key="8">
    <source>
        <dbReference type="ARBA" id="ARBA00023136"/>
    </source>
</evidence>
<dbReference type="Gene3D" id="4.10.1290.10">
    <property type="entry name" value="Tumor necrosis factor receptor superfamily"/>
    <property type="match status" value="2"/>
</dbReference>
<reference evidence="18" key="2">
    <citation type="submission" date="2025-08" db="UniProtKB">
        <authorList>
            <consortium name="Ensembl"/>
        </authorList>
    </citation>
    <scope>IDENTIFICATION</scope>
</reference>
<keyword evidence="2 16" id="KW-0812">Transmembrane</keyword>
<evidence type="ECO:0000256" key="6">
    <source>
        <dbReference type="ARBA" id="ARBA00022989"/>
    </source>
</evidence>
<evidence type="ECO:0000256" key="4">
    <source>
        <dbReference type="ARBA" id="ARBA00022859"/>
    </source>
</evidence>
<organism evidence="18 19">
    <name type="scientific">Canis lupus familiaris</name>
    <name type="common">Dog</name>
    <name type="synonym">Canis familiaris</name>
    <dbReference type="NCBI Taxonomy" id="9615"/>
    <lineage>
        <taxon>Eukaryota</taxon>
        <taxon>Metazoa</taxon>
        <taxon>Chordata</taxon>
        <taxon>Craniata</taxon>
        <taxon>Vertebrata</taxon>
        <taxon>Euteleostomi</taxon>
        <taxon>Mammalia</taxon>
        <taxon>Eutheria</taxon>
        <taxon>Laurasiatheria</taxon>
        <taxon>Carnivora</taxon>
        <taxon>Caniformia</taxon>
        <taxon>Canidae</taxon>
        <taxon>Canis</taxon>
    </lineage>
</organism>
<dbReference type="PANTHER" id="PTHR15511">
    <property type="entry name" value="TUMOR NECROSIS FACTOR RECEPTOR SUPERFAMILY MEMBER 13B"/>
    <property type="match status" value="1"/>
</dbReference>
<dbReference type="InterPro" id="IPR022317">
    <property type="entry name" value="TNFR_13B"/>
</dbReference>
<feature type="region of interest" description="Disordered" evidence="15">
    <location>
        <begin position="119"/>
        <end position="139"/>
    </location>
</feature>
<dbReference type="AlphaFoldDB" id="A0A8C0Q0K6"/>
<dbReference type="PRINTS" id="PR01963">
    <property type="entry name" value="TNFACTORR13B"/>
</dbReference>
<keyword evidence="4" id="KW-0391">Immunity</keyword>
<keyword evidence="5" id="KW-0735">Signal-anchor</keyword>
<keyword evidence="3" id="KW-0677">Repeat</keyword>
<protein>
    <recommendedName>
        <fullName evidence="13">Tumor necrosis factor receptor superfamily member 13B</fullName>
    </recommendedName>
    <alternativeName>
        <fullName evidence="14">Transmembrane activator and CAML interactor</fullName>
    </alternativeName>
</protein>
<dbReference type="GO" id="GO:0002250">
    <property type="term" value="P:adaptive immune response"/>
    <property type="evidence" value="ECO:0007669"/>
    <property type="project" value="UniProtKB-KW"/>
</dbReference>
<evidence type="ECO:0000259" key="17">
    <source>
        <dbReference type="Pfam" id="PF09305"/>
    </source>
</evidence>
<comment type="subunit">
    <text evidence="12">Binds TRAF2, TRAF5 and TRAF6. Binds the NH2-terminal domain of CAMLG with its C-terminus.</text>
</comment>
<dbReference type="PANTHER" id="PTHR15511:SF2">
    <property type="entry name" value="TUMOR NECROSIS FACTOR RECEPTOR SUPERFAMILY MEMBER 13B"/>
    <property type="match status" value="1"/>
</dbReference>
<evidence type="ECO:0000313" key="18">
    <source>
        <dbReference type="Ensembl" id="ENSCAFP00040006692.1"/>
    </source>
</evidence>